<dbReference type="OrthoDB" id="425082at2759"/>
<keyword evidence="3" id="KW-1185">Reference proteome</keyword>
<dbReference type="AlphaFoldDB" id="A0A1J4KCG0"/>
<dbReference type="Proteomes" id="UP000179807">
    <property type="component" value="Unassembled WGS sequence"/>
</dbReference>
<protein>
    <submittedName>
        <fullName evidence="2">Uncharacterized protein</fullName>
    </submittedName>
</protein>
<organism evidence="2 3">
    <name type="scientific">Tritrichomonas foetus</name>
    <dbReference type="NCBI Taxonomy" id="1144522"/>
    <lineage>
        <taxon>Eukaryota</taxon>
        <taxon>Metamonada</taxon>
        <taxon>Parabasalia</taxon>
        <taxon>Tritrichomonadida</taxon>
        <taxon>Tritrichomonadidae</taxon>
        <taxon>Tritrichomonas</taxon>
    </lineage>
</organism>
<dbReference type="EMBL" id="MLAK01000649">
    <property type="protein sequence ID" value="OHT09111.1"/>
    <property type="molecule type" value="Genomic_DNA"/>
</dbReference>
<dbReference type="RefSeq" id="XP_068362247.1">
    <property type="nucleotide sequence ID" value="XM_068492065.1"/>
</dbReference>
<comment type="caution">
    <text evidence="2">The sequence shown here is derived from an EMBL/GenBank/DDBJ whole genome shotgun (WGS) entry which is preliminary data.</text>
</comment>
<dbReference type="GeneID" id="94826769"/>
<reference evidence="2" key="1">
    <citation type="submission" date="2016-10" db="EMBL/GenBank/DDBJ databases">
        <authorList>
            <person name="Benchimol M."/>
            <person name="Almeida L.G."/>
            <person name="Vasconcelos A.T."/>
            <person name="Perreira-Neves A."/>
            <person name="Rosa I.A."/>
            <person name="Tasca T."/>
            <person name="Bogo M.R."/>
            <person name="de Souza W."/>
        </authorList>
    </citation>
    <scope>NUCLEOTIDE SEQUENCE [LARGE SCALE GENOMIC DNA]</scope>
    <source>
        <strain evidence="2">K</strain>
    </source>
</reference>
<dbReference type="PANTHER" id="PTHR28457">
    <property type="entry name" value="COILED-COIL DOMAIN-CONTAINING PROTEIN 189"/>
    <property type="match status" value="1"/>
</dbReference>
<accession>A0A1J4KCG0</accession>
<gene>
    <name evidence="2" type="ORF">TRFO_04721</name>
</gene>
<feature type="region of interest" description="Disordered" evidence="1">
    <location>
        <begin position="192"/>
        <end position="282"/>
    </location>
</feature>
<dbReference type="VEuPathDB" id="TrichDB:TRFO_04721"/>
<evidence type="ECO:0000313" key="2">
    <source>
        <dbReference type="EMBL" id="OHT09111.1"/>
    </source>
</evidence>
<feature type="compositionally biased region" description="Low complexity" evidence="1">
    <location>
        <begin position="206"/>
        <end position="221"/>
    </location>
</feature>
<dbReference type="Pfam" id="PF14769">
    <property type="entry name" value="CLAMP"/>
    <property type="match status" value="1"/>
</dbReference>
<dbReference type="PANTHER" id="PTHR28457:SF1">
    <property type="entry name" value="CILIA- AND FLAGELLA-ASSOCIATED PROTEIN 119"/>
    <property type="match status" value="1"/>
</dbReference>
<evidence type="ECO:0000256" key="1">
    <source>
        <dbReference type="SAM" id="MobiDB-lite"/>
    </source>
</evidence>
<evidence type="ECO:0000313" key="3">
    <source>
        <dbReference type="Proteomes" id="UP000179807"/>
    </source>
</evidence>
<dbReference type="InterPro" id="IPR032727">
    <property type="entry name" value="CLAMP"/>
</dbReference>
<sequence length="332" mass="37821">MDMSEEEFAGIDAFVQQKSLVEPVITAQNLYSIYQCPDQQMYRARIQFLFNLDQFAFDQPTLEALIDMMHGAILFASDNDFSYPKAIVFLSIYLAVFQLATSSPYYLPKELYRRYERIILAHSIDRPPSATLIFELSDIKLINDFFINTFFRNIKLIINSFTQKHVMAFKTTFPVCVPIPILPPLAEMEMVDQGKSEDENNASSDQQQSAQQQGQQQTVQQRELPAKMGKSPRSPHSPHSQKDASTERSIGKGQKDTSKSAAAADLSEVSNEPEDRGPDVPVDILRGSLAQLHEKFVTDFEEKERMLVGKIKELEIKLQERPQLKKPPPKKK</sequence>
<name>A0A1J4KCG0_9EUKA</name>
<proteinExistence type="predicted"/>
<feature type="compositionally biased region" description="Basic and acidic residues" evidence="1">
    <location>
        <begin position="240"/>
        <end position="258"/>
    </location>
</feature>